<evidence type="ECO:0000313" key="2">
    <source>
        <dbReference type="EMBL" id="CCA77489.1"/>
    </source>
</evidence>
<sequence>MGVGHLTTGTCTLPQAGQASSGPSVIR</sequence>
<evidence type="ECO:0000313" key="3">
    <source>
        <dbReference type="Proteomes" id="UP000007148"/>
    </source>
</evidence>
<reference evidence="2 3" key="1">
    <citation type="journal article" date="2011" name="PLoS Pathog.">
        <title>Endophytic Life Strategies Decoded by Genome and Transcriptome Analyses of the Mutualistic Root Symbiont Piriformospora indica.</title>
        <authorList>
            <person name="Zuccaro A."/>
            <person name="Lahrmann U."/>
            <person name="Guldener U."/>
            <person name="Langen G."/>
            <person name="Pfiffi S."/>
            <person name="Biedenkopf D."/>
            <person name="Wong P."/>
            <person name="Samans B."/>
            <person name="Grimm C."/>
            <person name="Basiewicz M."/>
            <person name="Murat C."/>
            <person name="Martin F."/>
            <person name="Kogel K.H."/>
        </authorList>
    </citation>
    <scope>NUCLEOTIDE SEQUENCE [LARGE SCALE GENOMIC DNA]</scope>
    <source>
        <strain evidence="2 3">DSM 11827</strain>
    </source>
</reference>
<protein>
    <submittedName>
        <fullName evidence="2">Uncharacterized protein</fullName>
    </submittedName>
</protein>
<feature type="region of interest" description="Disordered" evidence="1">
    <location>
        <begin position="1"/>
        <end position="27"/>
    </location>
</feature>
<proteinExistence type="predicted"/>
<comment type="caution">
    <text evidence="2">The sequence shown here is derived from an EMBL/GenBank/DDBJ whole genome shotgun (WGS) entry which is preliminary data.</text>
</comment>
<gene>
    <name evidence="2" type="ORF">PIIN_11466</name>
</gene>
<name>G4U1P6_SERID</name>
<dbReference type="InParanoid" id="G4U1P6"/>
<dbReference type="Proteomes" id="UP000007148">
    <property type="component" value="Unassembled WGS sequence"/>
</dbReference>
<accession>G4U1P6</accession>
<feature type="compositionally biased region" description="Polar residues" evidence="1">
    <location>
        <begin position="7"/>
        <end position="27"/>
    </location>
</feature>
<organism evidence="2 3">
    <name type="scientific">Serendipita indica (strain DSM 11827)</name>
    <name type="common">Root endophyte fungus</name>
    <name type="synonym">Piriformospora indica</name>
    <dbReference type="NCBI Taxonomy" id="1109443"/>
    <lineage>
        <taxon>Eukaryota</taxon>
        <taxon>Fungi</taxon>
        <taxon>Dikarya</taxon>
        <taxon>Basidiomycota</taxon>
        <taxon>Agaricomycotina</taxon>
        <taxon>Agaricomycetes</taxon>
        <taxon>Sebacinales</taxon>
        <taxon>Serendipitaceae</taxon>
        <taxon>Serendipita</taxon>
    </lineage>
</organism>
<keyword evidence="3" id="KW-1185">Reference proteome</keyword>
<dbReference type="AlphaFoldDB" id="G4U1P6"/>
<dbReference type="HOGENOM" id="CLU_3415248_0_0_1"/>
<dbReference type="EMBL" id="CAFZ01001653">
    <property type="protein sequence ID" value="CCA77489.1"/>
    <property type="molecule type" value="Genomic_DNA"/>
</dbReference>
<evidence type="ECO:0000256" key="1">
    <source>
        <dbReference type="SAM" id="MobiDB-lite"/>
    </source>
</evidence>